<dbReference type="Gene3D" id="3.40.50.410">
    <property type="entry name" value="von Willebrand factor, type A domain"/>
    <property type="match status" value="1"/>
</dbReference>
<feature type="compositionally biased region" description="Polar residues" evidence="1">
    <location>
        <begin position="112"/>
        <end position="128"/>
    </location>
</feature>
<reference evidence="3 4" key="1">
    <citation type="submission" date="2016-10" db="EMBL/GenBank/DDBJ databases">
        <title>Genome sequence of the basidiomycete white-rot fungus Trametes pubescens.</title>
        <authorList>
            <person name="Makela M.R."/>
            <person name="Granchi Z."/>
            <person name="Peng M."/>
            <person name="De Vries R.P."/>
            <person name="Grigoriev I."/>
            <person name="Riley R."/>
            <person name="Hilden K."/>
        </authorList>
    </citation>
    <scope>NUCLEOTIDE SEQUENCE [LARGE SCALE GENOMIC DNA]</scope>
    <source>
        <strain evidence="3 4">FBCC735</strain>
    </source>
</reference>
<feature type="compositionally biased region" description="Low complexity" evidence="1">
    <location>
        <begin position="135"/>
        <end position="155"/>
    </location>
</feature>
<evidence type="ECO:0000313" key="4">
    <source>
        <dbReference type="Proteomes" id="UP000184267"/>
    </source>
</evidence>
<dbReference type="EMBL" id="MNAD01001463">
    <property type="protein sequence ID" value="OJT05416.1"/>
    <property type="molecule type" value="Genomic_DNA"/>
</dbReference>
<feature type="compositionally biased region" description="Polar residues" evidence="1">
    <location>
        <begin position="69"/>
        <end position="83"/>
    </location>
</feature>
<feature type="compositionally biased region" description="Polar residues" evidence="1">
    <location>
        <begin position="37"/>
        <end position="58"/>
    </location>
</feature>
<feature type="domain" description="VWFA" evidence="2">
    <location>
        <begin position="194"/>
        <end position="396"/>
    </location>
</feature>
<gene>
    <name evidence="3" type="ORF">TRAPUB_3857</name>
</gene>
<dbReference type="SMART" id="SM00327">
    <property type="entry name" value="VWA"/>
    <property type="match status" value="1"/>
</dbReference>
<dbReference type="OrthoDB" id="2142040at2759"/>
<comment type="caution">
    <text evidence="3">The sequence shown here is derived from an EMBL/GenBank/DDBJ whole genome shotgun (WGS) entry which is preliminary data.</text>
</comment>
<dbReference type="InterPro" id="IPR036465">
    <property type="entry name" value="vWFA_dom_sf"/>
</dbReference>
<accession>A0A1M2VD03</accession>
<name>A0A1M2VD03_TRAPU</name>
<dbReference type="InterPro" id="IPR002035">
    <property type="entry name" value="VWF_A"/>
</dbReference>
<dbReference type="PANTHER" id="PTHR34706">
    <property type="entry name" value="SLR1338 PROTEIN"/>
    <property type="match status" value="1"/>
</dbReference>
<dbReference type="STRING" id="154538.A0A1M2VD03"/>
<feature type="region of interest" description="Disordered" evidence="1">
    <location>
        <begin position="1"/>
        <end position="165"/>
    </location>
</feature>
<proteinExistence type="predicted"/>
<evidence type="ECO:0000256" key="1">
    <source>
        <dbReference type="SAM" id="MobiDB-lite"/>
    </source>
</evidence>
<dbReference type="SUPFAM" id="SSF53300">
    <property type="entry name" value="vWA-like"/>
    <property type="match status" value="1"/>
</dbReference>
<evidence type="ECO:0000313" key="3">
    <source>
        <dbReference type="EMBL" id="OJT05416.1"/>
    </source>
</evidence>
<protein>
    <recommendedName>
        <fullName evidence="2">VWFA domain-containing protein</fullName>
    </recommendedName>
</protein>
<sequence>MGNSSSKAPSSAYSSESISYPAPLGDKKPEGACLNRRATSAVPNVHRSSQSLSVPSGSHTHRRSRSALVGSTNNQRPLSYISQTTEASETPPPPSYSEALSDHSFLGVPTQGLGQRSRSQDVPRSNNPFLRRPVSSAGLPSASSEASSATIVSSSPGRSGARQPMTFEERAEYLRRPMRQNTIEDALETLKKYNTVIIVDDSGSMSKGGLWTEAREALAALADVASKYDTDGIDVCFLNSKKTGTNMTSGTQIRRMFDSVVPRGATPIGERLEDLMLYYLNELDAAKESGGVAAFKKLKPVNYIVITDGVPTDDPAAVIAAAAKRLDDGHYPLTQASRYRENVGIQFVQIGSHRAATEYLRTLDDELQAEYHCRDIVDTTPYLGGRLNADSIIKILLGGINRRVDKKGGQSVM</sequence>
<feature type="compositionally biased region" description="Low complexity" evidence="1">
    <location>
        <begin position="1"/>
        <end position="23"/>
    </location>
</feature>
<dbReference type="PANTHER" id="PTHR34706:SF1">
    <property type="entry name" value="VWFA DOMAIN-CONTAINING PROTEIN"/>
    <property type="match status" value="1"/>
</dbReference>
<keyword evidence="4" id="KW-1185">Reference proteome</keyword>
<dbReference type="Proteomes" id="UP000184267">
    <property type="component" value="Unassembled WGS sequence"/>
</dbReference>
<evidence type="ECO:0000259" key="2">
    <source>
        <dbReference type="PROSITE" id="PS50234"/>
    </source>
</evidence>
<dbReference type="OMA" id="HEERVQY"/>
<organism evidence="3 4">
    <name type="scientific">Trametes pubescens</name>
    <name type="common">White-rot fungus</name>
    <dbReference type="NCBI Taxonomy" id="154538"/>
    <lineage>
        <taxon>Eukaryota</taxon>
        <taxon>Fungi</taxon>
        <taxon>Dikarya</taxon>
        <taxon>Basidiomycota</taxon>
        <taxon>Agaricomycotina</taxon>
        <taxon>Agaricomycetes</taxon>
        <taxon>Polyporales</taxon>
        <taxon>Polyporaceae</taxon>
        <taxon>Trametes</taxon>
    </lineage>
</organism>
<dbReference type="AlphaFoldDB" id="A0A1M2VD03"/>
<dbReference type="PROSITE" id="PS50234">
    <property type="entry name" value="VWFA"/>
    <property type="match status" value="1"/>
</dbReference>